<accession>S0L4B3</accession>
<name>S0L4B3_9ENTE</name>
<organism evidence="1 2">
    <name type="scientific">Enterococcus sulfureus ATCC 49903</name>
    <dbReference type="NCBI Taxonomy" id="1140003"/>
    <lineage>
        <taxon>Bacteria</taxon>
        <taxon>Bacillati</taxon>
        <taxon>Bacillota</taxon>
        <taxon>Bacilli</taxon>
        <taxon>Lactobacillales</taxon>
        <taxon>Enterococcaceae</taxon>
        <taxon>Enterococcus</taxon>
    </lineage>
</organism>
<keyword evidence="2" id="KW-1185">Reference proteome</keyword>
<dbReference type="AlphaFoldDB" id="S0L4B3"/>
<proteinExistence type="predicted"/>
<dbReference type="OrthoDB" id="2166160at2"/>
<evidence type="ECO:0000313" key="1">
    <source>
        <dbReference type="EMBL" id="EOT83567.1"/>
    </source>
</evidence>
<dbReference type="eggNOG" id="ENOG5033290">
    <property type="taxonomic scope" value="Bacteria"/>
</dbReference>
<reference evidence="1 2" key="1">
    <citation type="submission" date="2013-03" db="EMBL/GenBank/DDBJ databases">
        <title>The Genome Sequence of Enterococcus sulfureus ATCC_49903 (PacBio/Illumina hybrid assembly).</title>
        <authorList>
            <consortium name="The Broad Institute Genomics Platform"/>
            <consortium name="The Broad Institute Genome Sequencing Center for Infectious Disease"/>
            <person name="Earl A."/>
            <person name="Russ C."/>
            <person name="Gilmore M."/>
            <person name="Surin D."/>
            <person name="Walker B."/>
            <person name="Young S."/>
            <person name="Zeng Q."/>
            <person name="Gargeya S."/>
            <person name="Fitzgerald M."/>
            <person name="Haas B."/>
            <person name="Abouelleil A."/>
            <person name="Allen A.W."/>
            <person name="Alvarado L."/>
            <person name="Arachchi H.M."/>
            <person name="Berlin A.M."/>
            <person name="Chapman S.B."/>
            <person name="Gainer-Dewar J."/>
            <person name="Goldberg J."/>
            <person name="Griggs A."/>
            <person name="Gujja S."/>
            <person name="Hansen M."/>
            <person name="Howarth C."/>
            <person name="Imamovic A."/>
            <person name="Ireland A."/>
            <person name="Larimer J."/>
            <person name="McCowan C."/>
            <person name="Murphy C."/>
            <person name="Pearson M."/>
            <person name="Poon T.W."/>
            <person name="Priest M."/>
            <person name="Roberts A."/>
            <person name="Saif S."/>
            <person name="Shea T."/>
            <person name="Sisk P."/>
            <person name="Sykes S."/>
            <person name="Wortman J."/>
            <person name="Nusbaum C."/>
            <person name="Birren B."/>
        </authorList>
    </citation>
    <scope>NUCLEOTIDE SEQUENCE [LARGE SCALE GENOMIC DNA]</scope>
    <source>
        <strain evidence="1 2">ATCC 49903</strain>
    </source>
</reference>
<protein>
    <recommendedName>
        <fullName evidence="3">Phage replication protein</fullName>
    </recommendedName>
</protein>
<evidence type="ECO:0000313" key="2">
    <source>
        <dbReference type="Proteomes" id="UP000015961"/>
    </source>
</evidence>
<dbReference type="Proteomes" id="UP000015961">
    <property type="component" value="Unassembled WGS sequence"/>
</dbReference>
<dbReference type="STRING" id="1140003.OMY_01391"/>
<dbReference type="PATRIC" id="fig|1140003.3.peg.1345"/>
<evidence type="ECO:0008006" key="3">
    <source>
        <dbReference type="Google" id="ProtNLM"/>
    </source>
</evidence>
<dbReference type="RefSeq" id="WP_016185839.1">
    <property type="nucleotide sequence ID" value="NZ_ASWO01000005.1"/>
</dbReference>
<comment type="caution">
    <text evidence="1">The sequence shown here is derived from an EMBL/GenBank/DDBJ whole genome shotgun (WGS) entry which is preliminary data.</text>
</comment>
<gene>
    <name evidence="1" type="ORF">I573_01289</name>
</gene>
<dbReference type="EMBL" id="ASWO01000005">
    <property type="protein sequence ID" value="EOT83567.1"/>
    <property type="molecule type" value="Genomic_DNA"/>
</dbReference>
<sequence>MAELNIRQEKFMNALLETASMEAASKKAGISRQTGYKYMKDPVFLAAYRSLRRDAMQQVTESLRKASLEAVVVLKEVMNNSEAPASSRVSSARNVLDLTYRAFELDDLAEEIDKIKEQLEDV</sequence>